<feature type="compositionally biased region" description="Basic and acidic residues" evidence="1">
    <location>
        <begin position="76"/>
        <end position="92"/>
    </location>
</feature>
<evidence type="ECO:0000256" key="1">
    <source>
        <dbReference type="SAM" id="MobiDB-lite"/>
    </source>
</evidence>
<evidence type="ECO:0000313" key="3">
    <source>
        <dbReference type="Proteomes" id="UP000316726"/>
    </source>
</evidence>
<organism evidence="2 3">
    <name type="scientific">Chloropicon primus</name>
    <dbReference type="NCBI Taxonomy" id="1764295"/>
    <lineage>
        <taxon>Eukaryota</taxon>
        <taxon>Viridiplantae</taxon>
        <taxon>Chlorophyta</taxon>
        <taxon>Chloropicophyceae</taxon>
        <taxon>Chloropicales</taxon>
        <taxon>Chloropicaceae</taxon>
        <taxon>Chloropicon</taxon>
    </lineage>
</organism>
<keyword evidence="3" id="KW-1185">Reference proteome</keyword>
<sequence>MSGVQDLEVKEFYAQDWVAGVCGGGSGTNVHFTCNCGEDLQLERVYYKKGVANVQKKGNGSYVARFRGKANSFEEMERMRGLRDPDAEERRPRPPSPQVVIPCDISEGQAVITYKRGSQGEEGHFKVDRVEVRELIPYM</sequence>
<protein>
    <submittedName>
        <fullName evidence="2">Uncharacterized protein</fullName>
    </submittedName>
</protein>
<name>A0A5B8MHV7_9CHLO</name>
<dbReference type="Proteomes" id="UP000316726">
    <property type="component" value="Chromosome 3"/>
</dbReference>
<accession>A0A5B8MHV7</accession>
<reference evidence="2 3" key="1">
    <citation type="submission" date="2018-07" db="EMBL/GenBank/DDBJ databases">
        <title>The complete nuclear genome of the prasinophyte Chloropicon primus (CCMP1205).</title>
        <authorList>
            <person name="Pombert J.-F."/>
            <person name="Otis C."/>
            <person name="Turmel M."/>
            <person name="Lemieux C."/>
        </authorList>
    </citation>
    <scope>NUCLEOTIDE SEQUENCE [LARGE SCALE GENOMIC DNA]</scope>
    <source>
        <strain evidence="2 3">CCMP1205</strain>
    </source>
</reference>
<dbReference type="EMBL" id="CP031036">
    <property type="protein sequence ID" value="QDZ20033.1"/>
    <property type="molecule type" value="Genomic_DNA"/>
</dbReference>
<gene>
    <name evidence="2" type="ORF">A3770_03p25510</name>
</gene>
<proteinExistence type="predicted"/>
<feature type="region of interest" description="Disordered" evidence="1">
    <location>
        <begin position="76"/>
        <end position="100"/>
    </location>
</feature>
<evidence type="ECO:0000313" key="2">
    <source>
        <dbReference type="EMBL" id="QDZ20033.1"/>
    </source>
</evidence>
<dbReference type="AlphaFoldDB" id="A0A5B8MHV7"/>